<dbReference type="FunFam" id="3.30.505.10:FF:000056">
    <property type="entry name" value="Transcription elongation factor Spt6"/>
    <property type="match status" value="1"/>
</dbReference>
<dbReference type="PANTHER" id="PTHR10145:SF6">
    <property type="entry name" value="TRANSCRIPTION ELONGATION FACTOR SPT6"/>
    <property type="match status" value="1"/>
</dbReference>
<dbReference type="InterPro" id="IPR055179">
    <property type="entry name" value="Tex-like_central_region"/>
</dbReference>
<dbReference type="SMART" id="SM00316">
    <property type="entry name" value="S1"/>
    <property type="match status" value="1"/>
</dbReference>
<keyword evidence="6" id="KW-0727">SH2 domain</keyword>
<proteinExistence type="inferred from homology"/>
<dbReference type="GO" id="GO:0140673">
    <property type="term" value="P:transcription elongation-coupled chromatin remodeling"/>
    <property type="evidence" value="ECO:0007669"/>
    <property type="project" value="InterPro"/>
</dbReference>
<name>A0A7C8IDH9_9PLEO</name>
<dbReference type="GO" id="GO:0034728">
    <property type="term" value="P:nucleosome organization"/>
    <property type="evidence" value="ECO:0007669"/>
    <property type="project" value="TreeGrafter"/>
</dbReference>
<dbReference type="Pfam" id="PF21710">
    <property type="entry name" value="Spt6_S1"/>
    <property type="match status" value="1"/>
</dbReference>
<dbReference type="Pfam" id="PF22706">
    <property type="entry name" value="Tex_central_region"/>
    <property type="match status" value="1"/>
</dbReference>
<dbReference type="Pfam" id="PF14641">
    <property type="entry name" value="HTH_44"/>
    <property type="match status" value="1"/>
</dbReference>
<dbReference type="FunFam" id="1.10.10.2740:FF:000002">
    <property type="entry name" value="Transcription elongation factor Spt6"/>
    <property type="match status" value="1"/>
</dbReference>
<feature type="compositionally biased region" description="Basic residues" evidence="11">
    <location>
        <begin position="72"/>
        <end position="82"/>
    </location>
</feature>
<dbReference type="InterPro" id="IPR036860">
    <property type="entry name" value="SH2_dom_sf"/>
</dbReference>
<organism evidence="13 14">
    <name type="scientific">Massariosphaeria phaeospora</name>
    <dbReference type="NCBI Taxonomy" id="100035"/>
    <lineage>
        <taxon>Eukaryota</taxon>
        <taxon>Fungi</taxon>
        <taxon>Dikarya</taxon>
        <taxon>Ascomycota</taxon>
        <taxon>Pezizomycotina</taxon>
        <taxon>Dothideomycetes</taxon>
        <taxon>Pleosporomycetidae</taxon>
        <taxon>Pleosporales</taxon>
        <taxon>Pleosporales incertae sedis</taxon>
        <taxon>Massariosphaeria</taxon>
    </lineage>
</organism>
<comment type="similarity">
    <text evidence="3 10">Belongs to the SPT6 family.</text>
</comment>
<dbReference type="GO" id="GO:0042393">
    <property type="term" value="F:histone binding"/>
    <property type="evidence" value="ECO:0007669"/>
    <property type="project" value="TreeGrafter"/>
</dbReference>
<dbReference type="InterPro" id="IPR003029">
    <property type="entry name" value="S1_domain"/>
</dbReference>
<evidence type="ECO:0000259" key="12">
    <source>
        <dbReference type="PROSITE" id="PS50126"/>
    </source>
</evidence>
<dbReference type="InterPro" id="IPR035420">
    <property type="entry name" value="Spt6_SH2"/>
</dbReference>
<dbReference type="InterPro" id="IPR035018">
    <property type="entry name" value="Spt6_SH2_C"/>
</dbReference>
<comment type="caution">
    <text evidence="13">The sequence shown here is derived from an EMBL/GenBank/DDBJ whole genome shotgun (WGS) entry which is preliminary data.</text>
</comment>
<dbReference type="InterPro" id="IPR049540">
    <property type="entry name" value="Spt6-like_S1"/>
</dbReference>
<dbReference type="Proteomes" id="UP000481861">
    <property type="component" value="Unassembled WGS sequence"/>
</dbReference>
<dbReference type="Gene3D" id="1.10.3500.10">
    <property type="entry name" value="Tex N-terminal region-like"/>
    <property type="match status" value="1"/>
</dbReference>
<comment type="function">
    <text evidence="9">Histone H3-H4 chaperone that plays a role in maintenance of chromatin structure during RNA polymerase II transcription elongation thereby repressing transcription initiation from cryptic promoters. Mediates the reassembly of nucleosomes onto the promoters of at least a selected set of genes during repression; the nucleosome reassembly is essential for transcriptional repression. Essential for viability.</text>
</comment>
<dbReference type="Gene3D" id="1.10.10.650">
    <property type="entry name" value="RuvA domain 2-like"/>
    <property type="match status" value="1"/>
</dbReference>
<dbReference type="InterPro" id="IPR023319">
    <property type="entry name" value="Tex-like_HTH_dom_sf"/>
</dbReference>
<dbReference type="PROSITE" id="PS50126">
    <property type="entry name" value="S1"/>
    <property type="match status" value="1"/>
</dbReference>
<dbReference type="GO" id="GO:0003677">
    <property type="term" value="F:DNA binding"/>
    <property type="evidence" value="ECO:0007669"/>
    <property type="project" value="InterPro"/>
</dbReference>
<dbReference type="SUPFAM" id="SSF50249">
    <property type="entry name" value="Nucleic acid-binding proteins"/>
    <property type="match status" value="1"/>
</dbReference>
<evidence type="ECO:0000256" key="4">
    <source>
        <dbReference type="ARBA" id="ARBA00020248"/>
    </source>
</evidence>
<evidence type="ECO:0000313" key="13">
    <source>
        <dbReference type="EMBL" id="KAF2871410.1"/>
    </source>
</evidence>
<keyword evidence="7 10" id="KW-0804">Transcription</keyword>
<evidence type="ECO:0000256" key="5">
    <source>
        <dbReference type="ARBA" id="ARBA00022454"/>
    </source>
</evidence>
<evidence type="ECO:0000256" key="7">
    <source>
        <dbReference type="ARBA" id="ARBA00023163"/>
    </source>
</evidence>
<dbReference type="PANTHER" id="PTHR10145">
    <property type="entry name" value="TRANSCRIPTION ELONGATION FACTOR SPT6"/>
    <property type="match status" value="1"/>
</dbReference>
<evidence type="ECO:0000256" key="11">
    <source>
        <dbReference type="SAM" id="MobiDB-lite"/>
    </source>
</evidence>
<evidence type="ECO:0000256" key="1">
    <source>
        <dbReference type="ARBA" id="ARBA00004123"/>
    </source>
</evidence>
<keyword evidence="5" id="KW-0158">Chromosome</keyword>
<keyword evidence="14" id="KW-1185">Reference proteome</keyword>
<dbReference type="InterPro" id="IPR012340">
    <property type="entry name" value="NA-bd_OB-fold"/>
</dbReference>
<dbReference type="Gene3D" id="1.10.150.850">
    <property type="entry name" value="Spt6, helix-hairpin-helix domain"/>
    <property type="match status" value="1"/>
</dbReference>
<dbReference type="GO" id="GO:0031491">
    <property type="term" value="F:nucleosome binding"/>
    <property type="evidence" value="ECO:0007669"/>
    <property type="project" value="TreeGrafter"/>
</dbReference>
<feature type="region of interest" description="Disordered" evidence="11">
    <location>
        <begin position="1"/>
        <end position="152"/>
    </location>
</feature>
<evidence type="ECO:0000256" key="3">
    <source>
        <dbReference type="ARBA" id="ARBA00009253"/>
    </source>
</evidence>
<evidence type="ECO:0000256" key="8">
    <source>
        <dbReference type="ARBA" id="ARBA00023242"/>
    </source>
</evidence>
<dbReference type="InterPro" id="IPR042066">
    <property type="entry name" value="Spt6_death-like"/>
</dbReference>
<dbReference type="OrthoDB" id="995477at2759"/>
<dbReference type="Gene3D" id="2.40.50.140">
    <property type="entry name" value="Nucleic acid-binding proteins"/>
    <property type="match status" value="1"/>
</dbReference>
<dbReference type="InterPro" id="IPR012337">
    <property type="entry name" value="RNaseH-like_sf"/>
</dbReference>
<dbReference type="PIRSF" id="PIRSF036947">
    <property type="entry name" value="Spt6"/>
    <property type="match status" value="1"/>
</dbReference>
<dbReference type="CDD" id="cd09918">
    <property type="entry name" value="SH2_Nterm_SPT6_like"/>
    <property type="match status" value="1"/>
</dbReference>
<dbReference type="SUPFAM" id="SSF47781">
    <property type="entry name" value="RuvA domain 2-like"/>
    <property type="match status" value="2"/>
</dbReference>
<dbReference type="FunFam" id="3.30.420.140:FF:000007">
    <property type="entry name" value="Transcription elongation factor SPT6"/>
    <property type="match status" value="1"/>
</dbReference>
<dbReference type="SMART" id="SM00252">
    <property type="entry name" value="SH2"/>
    <property type="match status" value="1"/>
</dbReference>
<dbReference type="EMBL" id="JAADJZ010000011">
    <property type="protein sequence ID" value="KAF2871410.1"/>
    <property type="molecule type" value="Genomic_DNA"/>
</dbReference>
<dbReference type="Gene3D" id="3.30.505.10">
    <property type="entry name" value="SH2 domain"/>
    <property type="match status" value="2"/>
</dbReference>
<dbReference type="Pfam" id="PF14635">
    <property type="entry name" value="HHH_7"/>
    <property type="match status" value="1"/>
</dbReference>
<dbReference type="Gene3D" id="3.30.420.140">
    <property type="entry name" value="YqgF/RNase H-like domain"/>
    <property type="match status" value="1"/>
</dbReference>
<dbReference type="InterPro" id="IPR017072">
    <property type="entry name" value="TF_Spt6"/>
</dbReference>
<sequence>MAAFIDNTAELGSEEEDDDFDGTGERPPPKTNGANDFADSSEEEDDDDEDALREAGAGFVVDEDEEEEEVQRKKKKSKKRKKSREEDGHLEDDDLDVIGQQKSPEPTSQPKYKRLKRGHKEQPVKARGLDNMFSDDEDLINDDDAGVSGRRPDLNEFADFIEEEQFEDDIDDDHEVGQPGMSIITSGLQAAGLDEGAEEDYRAAFGDGTDYDWALELQEAEAEEAAGENRELQLKDVFEPSQLADRMLTDEDNVIREIDVPERLQLARKPFRDLELTPEAMEERLSDEATWITKLLWPKKPLPPYFEKPFRKAVRKVLEFLNIEDYEVPFIFNHRKDYLIHAPSDAQDDMDNAPPEDARPERLLNQSDLWEVFDLDLKYRAFTEKRNALQKNYDNLRVVHSDVHDTVIEDLIHKVVTIEEIQELQDYLHFRYSAEMGEVRQETNGVQKRANNARSFFEKLRNSKTYSFVHAIGITPDEFARKAEGATRGQFIEDQNLKPEEFAASLAEYPETGAGLLKSARLMYLQELQISPRLRRFMRGSFYQSAIIDCIRTDKGMRTITDDHPYYEFKYLRRQTFLDLHGRPDLFLKMLKAEDEGLLSVQIRMDGYDEFRRKLHNHIVSDNISEVADAWNNLRREMLDLALNKLQTVIATGVKETLRARCEDELASRARENYYNKLDQAPYKPRGAEIGSVPNVITLTHGHGQRNDAILWTYVENDGRVLENNKLVDMRLGNPDRGIPDGKDIEKLVEVVRRRHPDVIGISGFSAETRKLYKDLQEVINQHDLRGPTYEDMDDGTEKSDPLEIIMVNDEVARLYYNSPRAAIEFPKFHPHARYCVALARYLQNPLAEYASLGRDIVSIPFVQNQTLISQDKLLDRLENAMVDMVNLVGINLPDAYDDPYMSKLLPYVCGLGPRKADRLVKAIQANGDEILSRFDLLGISEQDTRQLKAAMGPKVFQNCASFLYLPFDSSEETSDYLDNTRVHPEDYDLARKMVADAMNMDEEDIKAEVDEGGPSAVIRRMIRDEQTDQIHELILEEYASEIEKKLGNRKRATLETIRAELSEPYEEIRQMFALMSSDEIFTMLTGETKESLTEGMIVTVTIKRTFADHIEVKLECGIEGGVSESEFPEGVGGGGQEPRHVYQPHQPVQARIMYLNRKALTAQLSLRADLIRQPVRRDFNRIPGEWDEQQEAADKKAAEREKEVASGRPNRVVNHPLFFSFNSAQAEEYLGSKEPGEVVIRPSSKGFDHLAVTWKISNNSYQHIDVLELDKATEYSLGKQLRVGKTTYTDLDELIVNHVEAMAKKVADIMQDERFLPGTKDDTMLWLANYCKANPNRFMYSFCSMPKFPGYFWLCFQPGDKGEPGAWPVKVIPNAFELDKHVYPDMTALKNGFKLLFGSKNAVGGARPPATNIPRR</sequence>
<dbReference type="GO" id="GO:0008023">
    <property type="term" value="C:transcription elongation factor complex"/>
    <property type="evidence" value="ECO:0007669"/>
    <property type="project" value="TreeGrafter"/>
</dbReference>
<dbReference type="InterPro" id="IPR041692">
    <property type="entry name" value="HHH_9"/>
</dbReference>
<feature type="domain" description="S1 motif" evidence="12">
    <location>
        <begin position="1096"/>
        <end position="1168"/>
    </location>
</feature>
<feature type="compositionally biased region" description="Acidic residues" evidence="11">
    <location>
        <begin position="12"/>
        <end position="22"/>
    </location>
</feature>
<dbReference type="InterPro" id="IPR028083">
    <property type="entry name" value="Spt6_acidic_N_dom"/>
</dbReference>
<evidence type="ECO:0000256" key="6">
    <source>
        <dbReference type="ARBA" id="ARBA00022999"/>
    </source>
</evidence>
<dbReference type="InterPro" id="IPR028088">
    <property type="entry name" value="Spt6_HTH_DNA-bd_dom"/>
</dbReference>
<dbReference type="InterPro" id="IPR035019">
    <property type="entry name" value="Spt6_SH2_N"/>
</dbReference>
<dbReference type="GO" id="GO:0005694">
    <property type="term" value="C:chromosome"/>
    <property type="evidence" value="ECO:0007669"/>
    <property type="project" value="UniProtKB-SubCell"/>
</dbReference>
<dbReference type="Pfam" id="PF14639">
    <property type="entry name" value="YqgF"/>
    <property type="match status" value="1"/>
</dbReference>
<keyword evidence="8 10" id="KW-0539">Nucleus</keyword>
<dbReference type="InterPro" id="IPR000980">
    <property type="entry name" value="SH2"/>
</dbReference>
<evidence type="ECO:0000256" key="10">
    <source>
        <dbReference type="PIRNR" id="PIRNR036947"/>
    </source>
</evidence>
<feature type="compositionally biased region" description="Acidic residues" evidence="11">
    <location>
        <begin position="39"/>
        <end position="51"/>
    </location>
</feature>
<dbReference type="InterPro" id="IPR010994">
    <property type="entry name" value="RuvA_2-like"/>
</dbReference>
<evidence type="ECO:0000313" key="14">
    <source>
        <dbReference type="Proteomes" id="UP000481861"/>
    </source>
</evidence>
<evidence type="ECO:0000256" key="9">
    <source>
        <dbReference type="ARBA" id="ARBA00093389"/>
    </source>
</evidence>
<comment type="function">
    <text evidence="10">Plays a role in maintenance of chromatin structure during RNA polymerase II transcription elongation thereby repressing transcription initiation from cryptic promoters. Mediates the reassembly of nucleosomes onto the promoters of at least a selected set of genes during repression; the nucleosome reassembly is essential for transcriptional repression.</text>
</comment>
<dbReference type="InterPro" id="IPR032706">
    <property type="entry name" value="Spt6_HHH"/>
</dbReference>
<dbReference type="Gene3D" id="1.10.10.2740">
    <property type="entry name" value="Spt6, Death-like domain"/>
    <property type="match status" value="1"/>
</dbReference>
<dbReference type="Pfam" id="PF14632">
    <property type="entry name" value="SPT6_acidic"/>
    <property type="match status" value="1"/>
</dbReference>
<dbReference type="InterPro" id="IPR023323">
    <property type="entry name" value="Tex-like_dom_sf"/>
</dbReference>
<dbReference type="InterPro" id="IPR028231">
    <property type="entry name" value="Spt6_YqgF"/>
</dbReference>
<dbReference type="Pfam" id="PF14633">
    <property type="entry name" value="SH2_2"/>
    <property type="match status" value="1"/>
</dbReference>
<dbReference type="Pfam" id="PF17674">
    <property type="entry name" value="HHH_9"/>
    <property type="match status" value="1"/>
</dbReference>
<feature type="compositionally biased region" description="Basic and acidic residues" evidence="11">
    <location>
        <begin position="1193"/>
        <end position="1206"/>
    </location>
</feature>
<evidence type="ECO:0000256" key="2">
    <source>
        <dbReference type="ARBA" id="ARBA00004286"/>
    </source>
</evidence>
<dbReference type="CDD" id="cd09928">
    <property type="entry name" value="SH2_Cterm_SPT6_like"/>
    <property type="match status" value="1"/>
</dbReference>
<comment type="subcellular location">
    <subcellularLocation>
        <location evidence="2">Chromosome</location>
    </subcellularLocation>
    <subcellularLocation>
        <location evidence="1 10">Nucleus</location>
    </subcellularLocation>
</comment>
<accession>A0A7C8IDH9</accession>
<feature type="compositionally biased region" description="Polar residues" evidence="11">
    <location>
        <begin position="100"/>
        <end position="110"/>
    </location>
</feature>
<dbReference type="InterPro" id="IPR037027">
    <property type="entry name" value="YqgF/RNaseH-like_dom_sf"/>
</dbReference>
<dbReference type="SUPFAM" id="SSF55550">
    <property type="entry name" value="SH2 domain"/>
    <property type="match status" value="1"/>
</dbReference>
<dbReference type="SUPFAM" id="SSF158832">
    <property type="entry name" value="Tex N-terminal region-like"/>
    <property type="match status" value="1"/>
</dbReference>
<protein>
    <recommendedName>
        <fullName evidence="4 10">Transcription elongation factor Spt6</fullName>
    </recommendedName>
</protein>
<feature type="compositionally biased region" description="Acidic residues" evidence="11">
    <location>
        <begin position="133"/>
        <end position="145"/>
    </location>
</feature>
<dbReference type="SUPFAM" id="SSF53098">
    <property type="entry name" value="Ribonuclease H-like"/>
    <property type="match status" value="1"/>
</dbReference>
<feature type="region of interest" description="Disordered" evidence="11">
    <location>
        <begin position="1183"/>
        <end position="1208"/>
    </location>
</feature>
<gene>
    <name evidence="13" type="ORF">BDV95DRAFT_628638</name>
</gene>
<reference evidence="13 14" key="1">
    <citation type="submission" date="2020-01" db="EMBL/GenBank/DDBJ databases">
        <authorList>
            <consortium name="DOE Joint Genome Institute"/>
            <person name="Haridas S."/>
            <person name="Albert R."/>
            <person name="Binder M."/>
            <person name="Bloem J."/>
            <person name="Labutti K."/>
            <person name="Salamov A."/>
            <person name="Andreopoulos B."/>
            <person name="Baker S.E."/>
            <person name="Barry K."/>
            <person name="Bills G."/>
            <person name="Bluhm B.H."/>
            <person name="Cannon C."/>
            <person name="Castanera R."/>
            <person name="Culley D.E."/>
            <person name="Daum C."/>
            <person name="Ezra D."/>
            <person name="Gonzalez J.B."/>
            <person name="Henrissat B."/>
            <person name="Kuo A."/>
            <person name="Liang C."/>
            <person name="Lipzen A."/>
            <person name="Lutzoni F."/>
            <person name="Magnuson J."/>
            <person name="Mondo S."/>
            <person name="Nolan M."/>
            <person name="Ohm R."/>
            <person name="Pangilinan J."/>
            <person name="Park H.-J.H."/>
            <person name="Ramirez L."/>
            <person name="Alfaro M."/>
            <person name="Sun H."/>
            <person name="Tritt A."/>
            <person name="Yoshinaga Y."/>
            <person name="Zwiers L.-H.L."/>
            <person name="Turgeon B.G."/>
            <person name="Goodwin S.B."/>
            <person name="Spatafora J.W."/>
            <person name="Crous P.W."/>
            <person name="Grigoriev I.V."/>
        </authorList>
    </citation>
    <scope>NUCLEOTIDE SEQUENCE [LARGE SCALE GENOMIC DNA]</scope>
    <source>
        <strain evidence="13 14">CBS 611.86</strain>
    </source>
</reference>